<dbReference type="InterPro" id="IPR014752">
    <property type="entry name" value="Arrestin-like_C"/>
</dbReference>
<dbReference type="OrthoDB" id="3821113at2759"/>
<evidence type="ECO:0000256" key="2">
    <source>
        <dbReference type="ARBA" id="ARBA00022448"/>
    </source>
</evidence>
<accession>A0A8J2M4H5</accession>
<dbReference type="Gene3D" id="2.60.40.640">
    <property type="match status" value="2"/>
</dbReference>
<evidence type="ECO:0000256" key="5">
    <source>
        <dbReference type="ARBA" id="ARBA00083912"/>
    </source>
</evidence>
<dbReference type="SUPFAM" id="SSF52540">
    <property type="entry name" value="P-loop containing nucleoside triphosphate hydrolases"/>
    <property type="match status" value="1"/>
</dbReference>
<keyword evidence="2" id="KW-0813">Transport</keyword>
<sequence>MPETSITEITVEKTPAYFVSKTAPGRVRSLNSTIKLIVVVRNPITRAISDYTQAISKKRRNASTPSFEEMVLSNSSYNTTGMKEFINASWGAIRIGIYHKHIRRWLQHFPLHQIHFVDGERLITNPAAEIYAVERFLTVKPVVQRSNFATDPIKGFPCVLRKDDTLHCLGKTKGRAHPHVRFDVIQKLEEFYRPQNEEFFKLINRSSFTLCTHYCALGHVLFIVRGKRSDGRYDVERIRSGGRGKGLVGQARKGAAGREAFFGFGQAAEISIKLDDADNRKVAKIRCEEGGQETHFLFYDGETISGTVGVAAKKKFDHQGIRIEFIGQIELNYDRGNQHDFITLMKELARPGELTQNAVFRFEFPKVEKPYESYVGANVKLRYFLRVVIVRRLTDIIREMDVIVHTLSSYPDTNNSIKMEVGIEDSLHIEFEYNRSKYHLKDVIVGKIYFLLVRIKIKFMEIAIIKRETVGNSPNIFNENETIAKYEIMDGAPVRGESIPIRLFLAGYDLTPTMRDVGKKFSVRYYLNLVLVDEEDRRYFKQQEMTLWRKADKINRHISVENMSGTKTNGETATATAVQHTKKIEGGK</sequence>
<dbReference type="AlphaFoldDB" id="A0A8J2M4H5"/>
<dbReference type="FunFam" id="2.60.40.640:FF:000002">
    <property type="entry name" value="Vacuolar protein sorting-associated protein 26A"/>
    <property type="match status" value="1"/>
</dbReference>
<keyword evidence="3" id="KW-0653">Protein transport</keyword>
<name>A0A8J2M4H5_9BILA</name>
<dbReference type="EMBL" id="CAKAEH010001767">
    <property type="protein sequence ID" value="CAG9539282.1"/>
    <property type="molecule type" value="Genomic_DNA"/>
</dbReference>
<reference evidence="8" key="1">
    <citation type="submission" date="2021-09" db="EMBL/GenBank/DDBJ databases">
        <authorList>
            <consortium name="Pathogen Informatics"/>
        </authorList>
    </citation>
    <scope>NUCLEOTIDE SEQUENCE</scope>
</reference>
<evidence type="ECO:0000256" key="4">
    <source>
        <dbReference type="ARBA" id="ARBA00073024"/>
    </source>
</evidence>
<dbReference type="FunFam" id="2.60.40.640:FF:000001">
    <property type="entry name" value="Vacuolar protein sorting-associated protein 26A"/>
    <property type="match status" value="1"/>
</dbReference>
<dbReference type="Proteomes" id="UP000746747">
    <property type="component" value="Unassembled WGS sequence"/>
</dbReference>
<dbReference type="InterPro" id="IPR028934">
    <property type="entry name" value="Vps26-related"/>
</dbReference>
<proteinExistence type="inferred from homology"/>
<evidence type="ECO:0000313" key="9">
    <source>
        <dbReference type="Proteomes" id="UP000746747"/>
    </source>
</evidence>
<dbReference type="Pfam" id="PF03643">
    <property type="entry name" value="Vps26"/>
    <property type="match status" value="1"/>
</dbReference>
<evidence type="ECO:0000259" key="7">
    <source>
        <dbReference type="Pfam" id="PF00685"/>
    </source>
</evidence>
<comment type="similarity">
    <text evidence="1">Belongs to the VPS26 family.</text>
</comment>
<dbReference type="Pfam" id="PF00685">
    <property type="entry name" value="Sulfotransfer_1"/>
    <property type="match status" value="1"/>
</dbReference>
<dbReference type="GO" id="GO:0008146">
    <property type="term" value="F:sulfotransferase activity"/>
    <property type="evidence" value="ECO:0007669"/>
    <property type="project" value="InterPro"/>
</dbReference>
<comment type="caution">
    <text evidence="8">The sequence shown here is derived from an EMBL/GenBank/DDBJ whole genome shotgun (WGS) entry which is preliminary data.</text>
</comment>
<evidence type="ECO:0000313" key="8">
    <source>
        <dbReference type="EMBL" id="CAG9539282.1"/>
    </source>
</evidence>
<evidence type="ECO:0000256" key="3">
    <source>
        <dbReference type="ARBA" id="ARBA00022927"/>
    </source>
</evidence>
<keyword evidence="9" id="KW-1185">Reference proteome</keyword>
<evidence type="ECO:0000256" key="6">
    <source>
        <dbReference type="SAM" id="MobiDB-lite"/>
    </source>
</evidence>
<feature type="compositionally biased region" description="Polar residues" evidence="6">
    <location>
        <begin position="566"/>
        <end position="579"/>
    </location>
</feature>
<feature type="region of interest" description="Disordered" evidence="6">
    <location>
        <begin position="566"/>
        <end position="588"/>
    </location>
</feature>
<dbReference type="PANTHER" id="PTHR12233">
    <property type="entry name" value="VACUOLAR PROTEIN SORTING 26 RELATED"/>
    <property type="match status" value="1"/>
</dbReference>
<protein>
    <recommendedName>
        <fullName evidence="4">Vacuolar protein sorting-associated protein 26</fullName>
    </recommendedName>
    <alternativeName>
        <fullName evidence="5">VPS26 protein homolog</fullName>
    </alternativeName>
</protein>
<feature type="domain" description="Sulfotransferase" evidence="7">
    <location>
        <begin position="30"/>
        <end position="195"/>
    </location>
</feature>
<evidence type="ECO:0000256" key="1">
    <source>
        <dbReference type="ARBA" id="ARBA00009100"/>
    </source>
</evidence>
<dbReference type="InterPro" id="IPR000863">
    <property type="entry name" value="Sulfotransferase_dom"/>
</dbReference>
<dbReference type="Gene3D" id="3.40.50.300">
    <property type="entry name" value="P-loop containing nucleotide triphosphate hydrolases"/>
    <property type="match status" value="1"/>
</dbReference>
<organism evidence="8 9">
    <name type="scientific">Cercopithifilaria johnstoni</name>
    <dbReference type="NCBI Taxonomy" id="2874296"/>
    <lineage>
        <taxon>Eukaryota</taxon>
        <taxon>Metazoa</taxon>
        <taxon>Ecdysozoa</taxon>
        <taxon>Nematoda</taxon>
        <taxon>Chromadorea</taxon>
        <taxon>Rhabditida</taxon>
        <taxon>Spirurina</taxon>
        <taxon>Spiruromorpha</taxon>
        <taxon>Filarioidea</taxon>
        <taxon>Onchocercidae</taxon>
        <taxon>Cercopithifilaria</taxon>
    </lineage>
</organism>
<dbReference type="GO" id="GO:0006886">
    <property type="term" value="P:intracellular protein transport"/>
    <property type="evidence" value="ECO:0007669"/>
    <property type="project" value="InterPro"/>
</dbReference>
<gene>
    <name evidence="8" type="ORF">CJOHNSTONI_LOCUS8895</name>
</gene>
<dbReference type="InterPro" id="IPR027417">
    <property type="entry name" value="P-loop_NTPase"/>
</dbReference>